<dbReference type="KEGG" id="pmf:P9303_18121"/>
<reference evidence="1 2" key="1">
    <citation type="journal article" date="2007" name="PLoS Genet.">
        <title>Patterns and implications of gene gain and loss in the evolution of Prochlorococcus.</title>
        <authorList>
            <person name="Kettler G.C."/>
            <person name="Martiny A.C."/>
            <person name="Huang K."/>
            <person name="Zucker J."/>
            <person name="Coleman M.L."/>
            <person name="Rodrigue S."/>
            <person name="Chen F."/>
            <person name="Lapidus A."/>
            <person name="Ferriera S."/>
            <person name="Johnson J."/>
            <person name="Steglich C."/>
            <person name="Church G.M."/>
            <person name="Richardson P."/>
            <person name="Chisholm S.W."/>
        </authorList>
    </citation>
    <scope>NUCLEOTIDE SEQUENCE [LARGE SCALE GENOMIC DNA]</scope>
    <source>
        <strain evidence="1 2">MIT 9303</strain>
    </source>
</reference>
<dbReference type="EMBL" id="CP000554">
    <property type="protein sequence ID" value="ABM78554.1"/>
    <property type="molecule type" value="Genomic_DNA"/>
</dbReference>
<dbReference type="STRING" id="59922.P9303_18121"/>
<name>A2CAP4_PROM3</name>
<sequence length="46" mass="5408">MTLCSQERALASAEEQEAKIKMIDRSIFAALRFLSRETSENQRWFD</sequence>
<dbReference type="HOGENOM" id="CLU_3187691_0_0_3"/>
<dbReference type="Proteomes" id="UP000002274">
    <property type="component" value="Chromosome"/>
</dbReference>
<protein>
    <submittedName>
        <fullName evidence="1">Uncharacterized protein</fullName>
    </submittedName>
</protein>
<evidence type="ECO:0000313" key="1">
    <source>
        <dbReference type="EMBL" id="ABM78554.1"/>
    </source>
</evidence>
<dbReference type="AlphaFoldDB" id="A2CAP4"/>
<evidence type="ECO:0000313" key="2">
    <source>
        <dbReference type="Proteomes" id="UP000002274"/>
    </source>
</evidence>
<proteinExistence type="predicted"/>
<organism evidence="1 2">
    <name type="scientific">Prochlorococcus marinus (strain MIT 9303)</name>
    <dbReference type="NCBI Taxonomy" id="59922"/>
    <lineage>
        <taxon>Bacteria</taxon>
        <taxon>Bacillati</taxon>
        <taxon>Cyanobacteriota</taxon>
        <taxon>Cyanophyceae</taxon>
        <taxon>Synechococcales</taxon>
        <taxon>Prochlorococcaceae</taxon>
        <taxon>Prochlorococcus</taxon>
    </lineage>
</organism>
<gene>
    <name evidence="1" type="ordered locus">P9303_18121</name>
</gene>
<accession>A2CAP4</accession>